<name>A0A7H0VIM7_9FLAO</name>
<organism evidence="2 3">
    <name type="scientific">Croceimicrobium hydrocarbonivorans</name>
    <dbReference type="NCBI Taxonomy" id="2761580"/>
    <lineage>
        <taxon>Bacteria</taxon>
        <taxon>Pseudomonadati</taxon>
        <taxon>Bacteroidota</taxon>
        <taxon>Flavobacteriia</taxon>
        <taxon>Flavobacteriales</taxon>
        <taxon>Owenweeksiaceae</taxon>
        <taxon>Croceimicrobium</taxon>
    </lineage>
</organism>
<evidence type="ECO:0000256" key="1">
    <source>
        <dbReference type="SAM" id="Phobius"/>
    </source>
</evidence>
<dbReference type="RefSeq" id="WP_210760102.1">
    <property type="nucleotide sequence ID" value="NZ_CP060139.1"/>
</dbReference>
<dbReference type="AlphaFoldDB" id="A0A7H0VIM7"/>
<dbReference type="EMBL" id="CP060139">
    <property type="protein sequence ID" value="QNR25575.1"/>
    <property type="molecule type" value="Genomic_DNA"/>
</dbReference>
<dbReference type="KEGG" id="chyd:H4K34_06960"/>
<dbReference type="InterPro" id="IPR019587">
    <property type="entry name" value="Polyketide_cyclase/dehydratase"/>
</dbReference>
<feature type="transmembrane region" description="Helical" evidence="1">
    <location>
        <begin position="6"/>
        <end position="25"/>
    </location>
</feature>
<dbReference type="Pfam" id="PF10604">
    <property type="entry name" value="Polyketide_cyc2"/>
    <property type="match status" value="1"/>
</dbReference>
<gene>
    <name evidence="2" type="ORF">H4K34_06960</name>
</gene>
<dbReference type="Proteomes" id="UP000516305">
    <property type="component" value="Chromosome"/>
</dbReference>
<keyword evidence="1" id="KW-0812">Transmembrane</keyword>
<dbReference type="SUPFAM" id="SSF55961">
    <property type="entry name" value="Bet v1-like"/>
    <property type="match status" value="1"/>
</dbReference>
<sequence>MKALKTVVIAVVVLIGGLLIAALFISKDFSFEKTVHIKAPILQVWNHTNSLENMNAWSPWANIDPEMKQEYKGASGEVGSENCWDSQNENVGAGCQTITKVAAPYTLETHLHFTRPFESHGDAYVKLSESAGGTEVTWGMKSEMAYPMNLMKLFMSAEDAMSEDFTKGLNKLKNLSEA</sequence>
<keyword evidence="3" id="KW-1185">Reference proteome</keyword>
<evidence type="ECO:0000313" key="2">
    <source>
        <dbReference type="EMBL" id="QNR25575.1"/>
    </source>
</evidence>
<reference evidence="2 3" key="1">
    <citation type="submission" date="2020-08" db="EMBL/GenBank/DDBJ databases">
        <title>Croceimicrobium hydrocarbonivorans gen. nov., sp. nov., a novel marine bacterium isolated from a bacterial consortium that degrades polyethylene terephthalate.</title>
        <authorList>
            <person name="Liu R."/>
        </authorList>
    </citation>
    <scope>NUCLEOTIDE SEQUENCE [LARGE SCALE GENOMIC DNA]</scope>
    <source>
        <strain evidence="2 3">A20-9</strain>
    </source>
</reference>
<dbReference type="CDD" id="cd07818">
    <property type="entry name" value="SRPBCC_1"/>
    <property type="match status" value="1"/>
</dbReference>
<keyword evidence="1" id="KW-0472">Membrane</keyword>
<accession>A0A7H0VIM7</accession>
<protein>
    <submittedName>
        <fullName evidence="2">SRPBCC family protein</fullName>
    </submittedName>
</protein>
<dbReference type="Gene3D" id="3.30.530.20">
    <property type="match status" value="1"/>
</dbReference>
<dbReference type="InterPro" id="IPR023393">
    <property type="entry name" value="START-like_dom_sf"/>
</dbReference>
<keyword evidence="1" id="KW-1133">Transmembrane helix</keyword>
<proteinExistence type="predicted"/>
<evidence type="ECO:0000313" key="3">
    <source>
        <dbReference type="Proteomes" id="UP000516305"/>
    </source>
</evidence>